<proteinExistence type="predicted"/>
<sequence>PNASSSEALYWESYAYLTDRLLTWLLECPTDHTILFYDKSSGESSSIPTNARATGCHKKDIYPIITKELIEKDVEDQMLGPVQLIQINRCWCEAW</sequence>
<evidence type="ECO:0000313" key="1">
    <source>
        <dbReference type="EMBL" id="KIK80357.1"/>
    </source>
</evidence>
<name>A0A0D0CBZ8_9AGAM</name>
<gene>
    <name evidence="1" type="ORF">PAXRUDRAFT_833564</name>
</gene>
<dbReference type="EMBL" id="KN826038">
    <property type="protein sequence ID" value="KIK80357.1"/>
    <property type="molecule type" value="Genomic_DNA"/>
</dbReference>
<dbReference type="AlphaFoldDB" id="A0A0D0CBZ8"/>
<feature type="non-terminal residue" evidence="1">
    <location>
        <position position="95"/>
    </location>
</feature>
<dbReference type="Proteomes" id="UP000054538">
    <property type="component" value="Unassembled WGS sequence"/>
</dbReference>
<protein>
    <submittedName>
        <fullName evidence="1">Uncharacterized protein</fullName>
    </submittedName>
</protein>
<evidence type="ECO:0000313" key="2">
    <source>
        <dbReference type="Proteomes" id="UP000054538"/>
    </source>
</evidence>
<dbReference type="OrthoDB" id="2662732at2759"/>
<accession>A0A0D0CBZ8</accession>
<dbReference type="InParanoid" id="A0A0D0CBZ8"/>
<reference evidence="2" key="2">
    <citation type="submission" date="2015-01" db="EMBL/GenBank/DDBJ databases">
        <title>Evolutionary Origins and Diversification of the Mycorrhizal Mutualists.</title>
        <authorList>
            <consortium name="DOE Joint Genome Institute"/>
            <consortium name="Mycorrhizal Genomics Consortium"/>
            <person name="Kohler A."/>
            <person name="Kuo A."/>
            <person name="Nagy L.G."/>
            <person name="Floudas D."/>
            <person name="Copeland A."/>
            <person name="Barry K.W."/>
            <person name="Cichocki N."/>
            <person name="Veneault-Fourrey C."/>
            <person name="LaButti K."/>
            <person name="Lindquist E.A."/>
            <person name="Lipzen A."/>
            <person name="Lundell T."/>
            <person name="Morin E."/>
            <person name="Murat C."/>
            <person name="Riley R."/>
            <person name="Ohm R."/>
            <person name="Sun H."/>
            <person name="Tunlid A."/>
            <person name="Henrissat B."/>
            <person name="Grigoriev I.V."/>
            <person name="Hibbett D.S."/>
            <person name="Martin F."/>
        </authorList>
    </citation>
    <scope>NUCLEOTIDE SEQUENCE [LARGE SCALE GENOMIC DNA]</scope>
    <source>
        <strain evidence="2">Ve08.2h10</strain>
    </source>
</reference>
<organism evidence="1 2">
    <name type="scientific">Paxillus rubicundulus Ve08.2h10</name>
    <dbReference type="NCBI Taxonomy" id="930991"/>
    <lineage>
        <taxon>Eukaryota</taxon>
        <taxon>Fungi</taxon>
        <taxon>Dikarya</taxon>
        <taxon>Basidiomycota</taxon>
        <taxon>Agaricomycotina</taxon>
        <taxon>Agaricomycetes</taxon>
        <taxon>Agaricomycetidae</taxon>
        <taxon>Boletales</taxon>
        <taxon>Paxilineae</taxon>
        <taxon>Paxillaceae</taxon>
        <taxon>Paxillus</taxon>
    </lineage>
</organism>
<dbReference type="HOGENOM" id="CLU_2378448_0_0_1"/>
<keyword evidence="2" id="KW-1185">Reference proteome</keyword>
<reference evidence="1 2" key="1">
    <citation type="submission" date="2014-04" db="EMBL/GenBank/DDBJ databases">
        <authorList>
            <consortium name="DOE Joint Genome Institute"/>
            <person name="Kuo A."/>
            <person name="Kohler A."/>
            <person name="Jargeat P."/>
            <person name="Nagy L.G."/>
            <person name="Floudas D."/>
            <person name="Copeland A."/>
            <person name="Barry K.W."/>
            <person name="Cichocki N."/>
            <person name="Veneault-Fourrey C."/>
            <person name="LaButti K."/>
            <person name="Lindquist E.A."/>
            <person name="Lipzen A."/>
            <person name="Lundell T."/>
            <person name="Morin E."/>
            <person name="Murat C."/>
            <person name="Sun H."/>
            <person name="Tunlid A."/>
            <person name="Henrissat B."/>
            <person name="Grigoriev I.V."/>
            <person name="Hibbett D.S."/>
            <person name="Martin F."/>
            <person name="Nordberg H.P."/>
            <person name="Cantor M.N."/>
            <person name="Hua S.X."/>
        </authorList>
    </citation>
    <scope>NUCLEOTIDE SEQUENCE [LARGE SCALE GENOMIC DNA]</scope>
    <source>
        <strain evidence="1 2">Ve08.2h10</strain>
    </source>
</reference>